<keyword evidence="11" id="KW-1185">Reference proteome</keyword>
<dbReference type="Pfam" id="PF16719">
    <property type="entry name" value="SAWADEE"/>
    <property type="match status" value="1"/>
</dbReference>
<dbReference type="InterPro" id="IPR044567">
    <property type="entry name" value="CLSY/DRD1"/>
</dbReference>
<dbReference type="Pfam" id="PF00176">
    <property type="entry name" value="SNF2-rel_dom"/>
    <property type="match status" value="1"/>
</dbReference>
<evidence type="ECO:0000313" key="10">
    <source>
        <dbReference type="EnsemblPlants" id="KQL27287"/>
    </source>
</evidence>
<feature type="compositionally biased region" description="Basic residues" evidence="7">
    <location>
        <begin position="1038"/>
        <end position="1047"/>
    </location>
</feature>
<feature type="domain" description="Helicase C-terminal" evidence="9">
    <location>
        <begin position="1611"/>
        <end position="1786"/>
    </location>
</feature>
<dbReference type="SMART" id="SM00490">
    <property type="entry name" value="HELICc"/>
    <property type="match status" value="1"/>
</dbReference>
<dbReference type="GO" id="GO:0004386">
    <property type="term" value="F:helicase activity"/>
    <property type="evidence" value="ECO:0007669"/>
    <property type="project" value="UniProtKB-KW"/>
</dbReference>
<evidence type="ECO:0000256" key="6">
    <source>
        <dbReference type="ARBA" id="ARBA00023242"/>
    </source>
</evidence>
<dbReference type="InterPro" id="IPR014001">
    <property type="entry name" value="Helicase_ATP-bd"/>
</dbReference>
<dbReference type="InterPro" id="IPR038718">
    <property type="entry name" value="SNF2-like_sf"/>
</dbReference>
<keyword evidence="4" id="KW-0347">Helicase</keyword>
<keyword evidence="3" id="KW-0378">Hydrolase</keyword>
<reference evidence="11" key="1">
    <citation type="journal article" date="2012" name="Nat. Biotechnol.">
        <title>Reference genome sequence of the model plant Setaria.</title>
        <authorList>
            <person name="Bennetzen J.L."/>
            <person name="Schmutz J."/>
            <person name="Wang H."/>
            <person name="Percifield R."/>
            <person name="Hawkins J."/>
            <person name="Pontaroli A.C."/>
            <person name="Estep M."/>
            <person name="Feng L."/>
            <person name="Vaughn J.N."/>
            <person name="Grimwood J."/>
            <person name="Jenkins J."/>
            <person name="Barry K."/>
            <person name="Lindquist E."/>
            <person name="Hellsten U."/>
            <person name="Deshpande S."/>
            <person name="Wang X."/>
            <person name="Wu X."/>
            <person name="Mitros T."/>
            <person name="Triplett J."/>
            <person name="Yang X."/>
            <person name="Ye C.Y."/>
            <person name="Mauro-Herrera M."/>
            <person name="Wang L."/>
            <person name="Li P."/>
            <person name="Sharma M."/>
            <person name="Sharma R."/>
            <person name="Ronald P.C."/>
            <person name="Panaud O."/>
            <person name="Kellogg E.A."/>
            <person name="Brutnell T.P."/>
            <person name="Doust A.N."/>
            <person name="Tuskan G.A."/>
            <person name="Rokhsar D."/>
            <person name="Devos K.M."/>
        </authorList>
    </citation>
    <scope>NUCLEOTIDE SEQUENCE [LARGE SCALE GENOMIC DNA]</scope>
    <source>
        <strain evidence="11">cv. Yugu1</strain>
    </source>
</reference>
<protein>
    <submittedName>
        <fullName evidence="10">Uncharacterized protein</fullName>
    </submittedName>
</protein>
<dbReference type="InParanoid" id="K4A2C2"/>
<evidence type="ECO:0000256" key="7">
    <source>
        <dbReference type="SAM" id="MobiDB-lite"/>
    </source>
</evidence>
<dbReference type="Gene3D" id="3.40.50.150">
    <property type="entry name" value="Vaccinia Virus protein VP39"/>
    <property type="match status" value="2"/>
</dbReference>
<dbReference type="GO" id="GO:0005524">
    <property type="term" value="F:ATP binding"/>
    <property type="evidence" value="ECO:0007669"/>
    <property type="project" value="UniProtKB-KW"/>
</dbReference>
<dbReference type="InterPro" id="IPR001650">
    <property type="entry name" value="Helicase_C-like"/>
</dbReference>
<feature type="region of interest" description="Disordered" evidence="7">
    <location>
        <begin position="987"/>
        <end position="1049"/>
    </location>
</feature>
<dbReference type="Gene3D" id="3.40.50.10810">
    <property type="entry name" value="Tandem AAA-ATPase domain"/>
    <property type="match status" value="1"/>
</dbReference>
<dbReference type="STRING" id="4555.K4A2C2"/>
<evidence type="ECO:0000256" key="4">
    <source>
        <dbReference type="ARBA" id="ARBA00022806"/>
    </source>
</evidence>
<feature type="region of interest" description="Disordered" evidence="7">
    <location>
        <begin position="900"/>
        <end position="939"/>
    </location>
</feature>
<dbReference type="CDD" id="cd18793">
    <property type="entry name" value="SF2_C_SNF"/>
    <property type="match status" value="1"/>
</dbReference>
<feature type="compositionally biased region" description="Polar residues" evidence="7">
    <location>
        <begin position="907"/>
        <end position="929"/>
    </location>
</feature>
<feature type="compositionally biased region" description="Polar residues" evidence="7">
    <location>
        <begin position="1021"/>
        <end position="1030"/>
    </location>
</feature>
<feature type="domain" description="Helicase ATP-binding" evidence="8">
    <location>
        <begin position="1248"/>
        <end position="1452"/>
    </location>
</feature>
<dbReference type="EnsemblPlants" id="KQL27287">
    <property type="protein sequence ID" value="KQL27287"/>
    <property type="gene ID" value="SETIT_033019mg"/>
</dbReference>
<proteinExistence type="predicted"/>
<dbReference type="EMBL" id="AGNK02001383">
    <property type="status" value="NOT_ANNOTATED_CDS"/>
    <property type="molecule type" value="Genomic_DNA"/>
</dbReference>
<dbReference type="Gene3D" id="3.40.50.300">
    <property type="entry name" value="P-loop containing nucleotide triphosphate hydrolases"/>
    <property type="match status" value="1"/>
</dbReference>
<evidence type="ECO:0000259" key="8">
    <source>
        <dbReference type="PROSITE" id="PS51192"/>
    </source>
</evidence>
<dbReference type="PROSITE" id="PS51192">
    <property type="entry name" value="HELICASE_ATP_BIND_1"/>
    <property type="match status" value="1"/>
</dbReference>
<keyword evidence="2" id="KW-0547">Nucleotide-binding</keyword>
<dbReference type="SUPFAM" id="SSF52540">
    <property type="entry name" value="P-loop containing nucleoside triphosphate hydrolases"/>
    <property type="match status" value="2"/>
</dbReference>
<reference evidence="10" key="2">
    <citation type="submission" date="2018-08" db="UniProtKB">
        <authorList>
            <consortium name="EnsemblPlants"/>
        </authorList>
    </citation>
    <scope>IDENTIFICATION</scope>
    <source>
        <strain evidence="10">Yugu1</strain>
    </source>
</reference>
<evidence type="ECO:0000256" key="5">
    <source>
        <dbReference type="ARBA" id="ARBA00022840"/>
    </source>
</evidence>
<evidence type="ECO:0000256" key="3">
    <source>
        <dbReference type="ARBA" id="ARBA00022801"/>
    </source>
</evidence>
<dbReference type="Pfam" id="PF08241">
    <property type="entry name" value="Methyltransf_11"/>
    <property type="match status" value="1"/>
</dbReference>
<dbReference type="SMART" id="SM00487">
    <property type="entry name" value="DEXDc"/>
    <property type="match status" value="1"/>
</dbReference>
<dbReference type="PROSITE" id="PS51194">
    <property type="entry name" value="HELICASE_CTER"/>
    <property type="match status" value="1"/>
</dbReference>
<evidence type="ECO:0000313" key="11">
    <source>
        <dbReference type="Proteomes" id="UP000004995"/>
    </source>
</evidence>
<dbReference type="eggNOG" id="KOG0390">
    <property type="taxonomic scope" value="Eukaryota"/>
</dbReference>
<sequence length="1802" mass="202993">MDPSRCSCSARALLNRALLLAVAALALRLLYGAFLAVSAGANAWSLYPATAVAATAARRTADVPSPEAWRTRQWRRAVEYHAALLADHLAQGILAPASRAVCLGGAQEALAMRELGVAAAVAVHKKRSPPLVVAGHDTRLPFNTNSVDFVFAGRALDTAKRPADLATEAARILKPQAHLVLLTSSATDAYSLRSLQALLPALRLLRSRQINAQDDASTLRELVFQKITSSSTGGTSGNNNCSIGDHKLQLLKHAEPLIQEEPLKPWITLKRNINNIRYLPALADISFKRRYVYIDVGARSYGSSIGGWFRKHYPKQNHTFQVYAIEADPAFHSEYAAKKGVTLLPYAAWVKNDTLKFEINGDPGKEDEAKANGRGMGRIRPAAGNRMSGEVRSVPAFDFAEWLKQTVTEEDYVVMKMDVEGTEFDLIPRLFDTGAICLVDELFLECHYNRWQKCCPGERSPKYENTEAMQALTFLEMEKKMVRTICMTCSHYSGLEQALLCLTCILHNTVYPYACGNGSGSCPTVIKEGPAMVVNSHLDRNVWPFLSHPPFAPVLVWLFTHACSSELANTGSKSKCSFLEEGRLWLARPPTVSLLAFEAFHNGSWHGVNSIRIRNGSLFVKFVHSGSAVEHNIDGDYLRLHSRKATCLDCSHVLRPGADVCVKQASSREETKSSVPLYRDARLIKIKKKHHTDHCLCLFTVIFYKDQCPGSKGKVTTGTIAKVVTAGDVFILQKLHSGELQDGSVQWSSAEDCLHHNRSKLLSARFSTEVTHLVVLSSLRGMEFNIKVVEGKIIYQIIKGDQERYSDDSMSIPPGFGKSMDIISFKPRDEALRPRIITVQVTQVKKHNFTEDMCTTVMDELDSAQDVEVLYEHVDLRRSKRMKTQPDRFTCYDAPNFNRTYKKKEGNASSTKNENSQSDSSWDSPVQGESSDEEVLGNPWVKQTVFGPFMVKEDPSSMEVQRKNPMKRTKCSFPVKEKPTCVEIEKNAAEQRSPDSHIPHTPAKNKEKNSRPPLSFRLKPFTSSHSQGGNSEPAFCQKRGRKRKKHMREREYKEMIDQCIGNIQYEMERDSDFKLDVQIMNCNGHAYQEGDFTWPPSTDSQEEKDEFEELWKEMDYALASIALLEQKQFNSPIRKGEHCHHDCILDEQLGLTCRLCNVVCTEAKDIFPPMFAGKDYERSGRSGFCQDDHVLDSSFLEICAPEFSKFKGSGNVWASITDLEPKLHAHQRKAFEFIWKNLAGSLQLEEMDDSTASRGGCVVAHTPGAGKTLLLISFLVSYLKVHPRSRPLVLTPKAAIHTWRREFETWGISLPLHVLHYSNGRGKAMGTLSSKTQAILKNFHQPSLKMMRMMDSLDKLCKWHESPSILLMTYPSFLALTKEDTKLQHRAFMAKVLMNNPGLLILDEGHNPRSNKSKLRKLLMKVKTEFRILLSGTVFQNNFEEYFNTLSLARPRFVSDVMTALVPEAERETRNRTGKHQEAVARRIFVEKVGQKIESSSMHDRVDGISLLNKLTCGFIDIFEGTKENNLPGIRVYTLFMKPTDIQEEVLAKVTMPVPGIARYPLEVELLITIASIHPWLIKTTKCASTYFTPKEVARVEKYKQKYTVGCKTKFVIDLLHKSSFRGERVLIFCHNVSPINFLVKLIEIVFGWRLGEEVLVLQGDQELPVRSDVMDKFNGDRKGKRKVLIASTTACAEGISLTGASRLVMLDSEWNHSKTMQAIARAFRPGQERMVYVYLLVASGTWEEDKYNSNRRKARIAKMVFLGRYVDEPLQNNVTEIDDEVLKELADEDQTKAFHKVVKQD</sequence>
<accession>K4A2C2</accession>
<keyword evidence="5" id="KW-0067">ATP-binding</keyword>
<dbReference type="InterPro" id="IPR000330">
    <property type="entry name" value="SNF2_N"/>
</dbReference>
<dbReference type="InterPro" id="IPR049730">
    <property type="entry name" value="SNF2/RAD54-like_C"/>
</dbReference>
<dbReference type="HOGENOM" id="CLU_002499_0_0_1"/>
<feature type="region of interest" description="Disordered" evidence="7">
    <location>
        <begin position="361"/>
        <end position="382"/>
    </location>
</feature>
<dbReference type="InterPro" id="IPR027417">
    <property type="entry name" value="P-loop_NTPase"/>
</dbReference>
<dbReference type="GO" id="GO:0005634">
    <property type="term" value="C:nucleus"/>
    <property type="evidence" value="ECO:0007669"/>
    <property type="project" value="UniProtKB-SubCell"/>
</dbReference>
<name>K4A2C2_SETIT</name>
<keyword evidence="6" id="KW-0539">Nucleus</keyword>
<dbReference type="InterPro" id="IPR013216">
    <property type="entry name" value="Methyltransf_11"/>
</dbReference>
<evidence type="ECO:0000259" key="9">
    <source>
        <dbReference type="PROSITE" id="PS51194"/>
    </source>
</evidence>
<dbReference type="SUPFAM" id="SSF53335">
    <property type="entry name" value="S-adenosyl-L-methionine-dependent methyltransferases"/>
    <property type="match status" value="2"/>
</dbReference>
<dbReference type="InterPro" id="IPR029063">
    <property type="entry name" value="SAM-dependent_MTases_sf"/>
</dbReference>
<dbReference type="GO" id="GO:0016787">
    <property type="term" value="F:hydrolase activity"/>
    <property type="evidence" value="ECO:0007669"/>
    <property type="project" value="UniProtKB-KW"/>
</dbReference>
<evidence type="ECO:0000256" key="1">
    <source>
        <dbReference type="ARBA" id="ARBA00004123"/>
    </source>
</evidence>
<dbReference type="Proteomes" id="UP000004995">
    <property type="component" value="Unassembled WGS sequence"/>
</dbReference>
<dbReference type="GO" id="GO:0003682">
    <property type="term" value="F:chromatin binding"/>
    <property type="evidence" value="ECO:0007669"/>
    <property type="project" value="InterPro"/>
</dbReference>
<dbReference type="Pfam" id="PF25276">
    <property type="entry name" value="DUF7870"/>
    <property type="match status" value="2"/>
</dbReference>
<dbReference type="InterPro" id="IPR032001">
    <property type="entry name" value="SAWADEE_dom"/>
</dbReference>
<dbReference type="OMA" id="QHKNTTD"/>
<dbReference type="PANTHER" id="PTHR45821">
    <property type="entry name" value="SNF2 DOMAIN-CONTAINING PROTEIN CLASSY 2-RELATED"/>
    <property type="match status" value="1"/>
</dbReference>
<dbReference type="InterPro" id="IPR057192">
    <property type="entry name" value="DUF7870"/>
</dbReference>
<dbReference type="GO" id="GO:0080188">
    <property type="term" value="P:gene silencing by siRNA-directed DNA methylation"/>
    <property type="evidence" value="ECO:0007669"/>
    <property type="project" value="InterPro"/>
</dbReference>
<dbReference type="GO" id="GO:0008757">
    <property type="term" value="F:S-adenosylmethionine-dependent methyltransferase activity"/>
    <property type="evidence" value="ECO:0007669"/>
    <property type="project" value="InterPro"/>
</dbReference>
<evidence type="ECO:0000256" key="2">
    <source>
        <dbReference type="ARBA" id="ARBA00022741"/>
    </source>
</evidence>
<dbReference type="PANTHER" id="PTHR45821:SF2">
    <property type="entry name" value="SNF2 DOMAIN-CONTAINING PROTEIN CLASSY 2"/>
    <property type="match status" value="1"/>
</dbReference>
<dbReference type="Gramene" id="KQL27287">
    <property type="protein sequence ID" value="KQL27287"/>
    <property type="gene ID" value="SETIT_033019mg"/>
</dbReference>
<comment type="subcellular location">
    <subcellularLocation>
        <location evidence="1">Nucleus</location>
    </subcellularLocation>
</comment>
<feature type="compositionally biased region" description="Basic and acidic residues" evidence="7">
    <location>
        <begin position="987"/>
        <end position="1010"/>
    </location>
</feature>
<organism evidence="10 11">
    <name type="scientific">Setaria italica</name>
    <name type="common">Foxtail millet</name>
    <name type="synonym">Panicum italicum</name>
    <dbReference type="NCBI Taxonomy" id="4555"/>
    <lineage>
        <taxon>Eukaryota</taxon>
        <taxon>Viridiplantae</taxon>
        <taxon>Streptophyta</taxon>
        <taxon>Embryophyta</taxon>
        <taxon>Tracheophyta</taxon>
        <taxon>Spermatophyta</taxon>
        <taxon>Magnoliopsida</taxon>
        <taxon>Liliopsida</taxon>
        <taxon>Poales</taxon>
        <taxon>Poaceae</taxon>
        <taxon>PACMAD clade</taxon>
        <taxon>Panicoideae</taxon>
        <taxon>Panicodae</taxon>
        <taxon>Paniceae</taxon>
        <taxon>Cenchrinae</taxon>
        <taxon>Setaria</taxon>
    </lineage>
</organism>
<dbReference type="Pfam" id="PF00271">
    <property type="entry name" value="Helicase_C"/>
    <property type="match status" value="1"/>
</dbReference>